<dbReference type="Pfam" id="PF01609">
    <property type="entry name" value="DDE_Tnp_1"/>
    <property type="match status" value="1"/>
</dbReference>
<dbReference type="KEGG" id="shg:Sph21_0683"/>
<dbReference type="AlphaFoldDB" id="F4C9X2"/>
<organism evidence="7">
    <name type="scientific">Sphingobacterium sp. (strain 21)</name>
    <dbReference type="NCBI Taxonomy" id="743722"/>
    <lineage>
        <taxon>Bacteria</taxon>
        <taxon>Pseudomonadati</taxon>
        <taxon>Bacteroidota</taxon>
        <taxon>Sphingobacteriia</taxon>
        <taxon>Sphingobacteriales</taxon>
        <taxon>Sphingobacteriaceae</taxon>
        <taxon>Sphingobacterium</taxon>
    </lineage>
</organism>
<evidence type="ECO:0000256" key="2">
    <source>
        <dbReference type="ARBA" id="ARBA00022578"/>
    </source>
</evidence>
<protein>
    <submittedName>
        <fullName evidence="7">Transposase IS4 family protein</fullName>
    </submittedName>
</protein>
<keyword evidence="4" id="KW-0233">DNA recombination</keyword>
<dbReference type="STRING" id="743722.Sph21_0683"/>
<dbReference type="InterPro" id="IPR002559">
    <property type="entry name" value="Transposase_11"/>
</dbReference>
<proteinExistence type="inferred from homology"/>
<dbReference type="PANTHER" id="PTHR33258">
    <property type="entry name" value="TRANSPOSASE INSL FOR INSERTION SEQUENCE ELEMENT IS186A-RELATED"/>
    <property type="match status" value="1"/>
</dbReference>
<dbReference type="PATRIC" id="fig|743722.3.peg.736"/>
<evidence type="ECO:0000259" key="5">
    <source>
        <dbReference type="Pfam" id="PF01609"/>
    </source>
</evidence>
<reference evidence="7" key="1">
    <citation type="submission" date="2011-03" db="EMBL/GenBank/DDBJ databases">
        <title>Complete sequence of Sphingobacterium sp. 21.</title>
        <authorList>
            <consortium name="US DOE Joint Genome Institute"/>
            <person name="Lucas S."/>
            <person name="Copeland A."/>
            <person name="Lapidus A."/>
            <person name="Cheng J.-F."/>
            <person name="Goodwin L."/>
            <person name="Pitluck S."/>
            <person name="Davenport K."/>
            <person name="Detter J.C."/>
            <person name="Han C."/>
            <person name="Tapia R."/>
            <person name="Land M."/>
            <person name="Hauser L."/>
            <person name="Kyrpides N."/>
            <person name="Ivanova N."/>
            <person name="Ovchinnikova G."/>
            <person name="Pagani I."/>
            <person name="Siebers A.K."/>
            <person name="Allgaier M."/>
            <person name="Thelen M.P."/>
            <person name="Hugenholtz P."/>
            <person name="Woyke T."/>
        </authorList>
    </citation>
    <scope>NUCLEOTIDE SEQUENCE</scope>
    <source>
        <strain evidence="7">21</strain>
    </source>
</reference>
<sequence length="399" mass="46788">MNKSNYFSGQPVVSQLIKYLDREEITRTAKKEGSDRYYKKFHTYDHLVTMLMTVISRCSSLREISGLFLACQGRLGHLGLKDFPRRSTLAEANSNRSSHVFGKVYQKLYRRYRSFLPDSRNERLPVNDLHIVDSTTISLFSDVLRGVGRTPKEGKKKGGIKVHTMINSREDVPSLVRFSSAATHNHVFLKELELKEGSFVVFDKGYVDYAQYARWDMAGVFFVTRQKENAVYESLEQFAVHQKVDADRVMEDEVICIEVDGKPFLLRRVYYYDHANDSIYEFLSNNFELEATVIADIYRQRWQIEMLFKRLKQNFPLKYFLGESQNAIEIQIWVSLIAQLILLVIKERTKRKWAFSNMVSFIRNHALTYINLFKFLDNPNVNWDKLELGDQNQLNIFRT</sequence>
<evidence type="ECO:0000256" key="1">
    <source>
        <dbReference type="ARBA" id="ARBA00010075"/>
    </source>
</evidence>
<feature type="domain" description="DUF4372" evidence="6">
    <location>
        <begin position="9"/>
        <end position="81"/>
    </location>
</feature>
<evidence type="ECO:0000313" key="7">
    <source>
        <dbReference type="EMBL" id="ADZ77262.1"/>
    </source>
</evidence>
<dbReference type="GO" id="GO:0003677">
    <property type="term" value="F:DNA binding"/>
    <property type="evidence" value="ECO:0007669"/>
    <property type="project" value="UniProtKB-KW"/>
</dbReference>
<evidence type="ECO:0000256" key="4">
    <source>
        <dbReference type="ARBA" id="ARBA00023172"/>
    </source>
</evidence>
<dbReference type="SUPFAM" id="SSF53098">
    <property type="entry name" value="Ribonuclease H-like"/>
    <property type="match status" value="1"/>
</dbReference>
<dbReference type="EMBL" id="CP002584">
    <property type="protein sequence ID" value="ADZ77262.1"/>
    <property type="molecule type" value="Genomic_DNA"/>
</dbReference>
<dbReference type="InterPro" id="IPR047952">
    <property type="entry name" value="Transpos_IS4"/>
</dbReference>
<dbReference type="InterPro" id="IPR012337">
    <property type="entry name" value="RNaseH-like_sf"/>
</dbReference>
<dbReference type="HOGENOM" id="CLU_043140_0_1_10"/>
<dbReference type="GO" id="GO:0004803">
    <property type="term" value="F:transposase activity"/>
    <property type="evidence" value="ECO:0007669"/>
    <property type="project" value="InterPro"/>
</dbReference>
<dbReference type="Pfam" id="PF14294">
    <property type="entry name" value="DUF4372"/>
    <property type="match status" value="1"/>
</dbReference>
<keyword evidence="3" id="KW-0238">DNA-binding</keyword>
<dbReference type="NCBIfam" id="NF033592">
    <property type="entry name" value="transpos_IS4_1"/>
    <property type="match status" value="1"/>
</dbReference>
<keyword evidence="2" id="KW-0815">Transposition</keyword>
<name>F4C9X2_SPHS2</name>
<gene>
    <name evidence="7" type="ordered locus">Sph21_0683</name>
</gene>
<comment type="similarity">
    <text evidence="1">Belongs to the transposase 11 family.</text>
</comment>
<dbReference type="PANTHER" id="PTHR33258:SF1">
    <property type="entry name" value="TRANSPOSASE INSL FOR INSERTION SEQUENCE ELEMENT IS186A-RELATED"/>
    <property type="match status" value="1"/>
</dbReference>
<evidence type="ECO:0000256" key="3">
    <source>
        <dbReference type="ARBA" id="ARBA00023125"/>
    </source>
</evidence>
<evidence type="ECO:0000259" key="6">
    <source>
        <dbReference type="Pfam" id="PF14294"/>
    </source>
</evidence>
<dbReference type="InterPro" id="IPR025399">
    <property type="entry name" value="DUF4372"/>
</dbReference>
<accession>F4C9X2</accession>
<dbReference type="GO" id="GO:0006313">
    <property type="term" value="P:DNA transposition"/>
    <property type="evidence" value="ECO:0007669"/>
    <property type="project" value="InterPro"/>
</dbReference>
<dbReference type="eggNOG" id="COG3385">
    <property type="taxonomic scope" value="Bacteria"/>
</dbReference>
<feature type="domain" description="Transposase IS4-like" evidence="5">
    <location>
        <begin position="131"/>
        <end position="339"/>
    </location>
</feature>
<dbReference type="OrthoDB" id="7327264at2"/>